<accession>A0A562KED7</accession>
<name>A0A562KED7_SPHWJ</name>
<organism evidence="1 2">
    <name type="scientific">Sphingobium wenxiniae (strain DSM 21828 / CGMCC 1.7748 / JZ-1)</name>
    <dbReference type="NCBI Taxonomy" id="595605"/>
    <lineage>
        <taxon>Bacteria</taxon>
        <taxon>Pseudomonadati</taxon>
        <taxon>Pseudomonadota</taxon>
        <taxon>Alphaproteobacteria</taxon>
        <taxon>Sphingomonadales</taxon>
        <taxon>Sphingomonadaceae</taxon>
        <taxon>Sphingobium</taxon>
    </lineage>
</organism>
<sequence length="80" mass="9203">MGMWERTAVSRLPVSGIYAPETADFRLTPVKTERRTRERLAGDCFHRHNALIKEFPQIRSLFPIFLPGQRPCEQQGCESA</sequence>
<comment type="caution">
    <text evidence="1">The sequence shown here is derived from an EMBL/GenBank/DDBJ whole genome shotgun (WGS) entry which is preliminary data.</text>
</comment>
<gene>
    <name evidence="1" type="ORF">IQ35_01999</name>
</gene>
<protein>
    <submittedName>
        <fullName evidence="1">Uncharacterized protein</fullName>
    </submittedName>
</protein>
<dbReference type="AlphaFoldDB" id="A0A562KED7"/>
<dbReference type="Proteomes" id="UP000316624">
    <property type="component" value="Unassembled WGS sequence"/>
</dbReference>
<keyword evidence="2" id="KW-1185">Reference proteome</keyword>
<proteinExistence type="predicted"/>
<reference evidence="1 2" key="1">
    <citation type="journal article" date="2015" name="Stand. Genomic Sci.">
        <title>Genomic Encyclopedia of Bacterial and Archaeal Type Strains, Phase III: the genomes of soil and plant-associated and newly described type strains.</title>
        <authorList>
            <person name="Whitman W.B."/>
            <person name="Woyke T."/>
            <person name="Klenk H.P."/>
            <person name="Zhou Y."/>
            <person name="Lilburn T.G."/>
            <person name="Beck B.J."/>
            <person name="De Vos P."/>
            <person name="Vandamme P."/>
            <person name="Eisen J.A."/>
            <person name="Garrity G."/>
            <person name="Hugenholtz P."/>
            <person name="Kyrpides N.C."/>
        </authorList>
    </citation>
    <scope>NUCLEOTIDE SEQUENCE [LARGE SCALE GENOMIC DNA]</scope>
    <source>
        <strain evidence="1 2">CGMCC 1.7748</strain>
    </source>
</reference>
<evidence type="ECO:0000313" key="2">
    <source>
        <dbReference type="Proteomes" id="UP000316624"/>
    </source>
</evidence>
<dbReference type="EMBL" id="VLKK01000006">
    <property type="protein sequence ID" value="TWH93789.1"/>
    <property type="molecule type" value="Genomic_DNA"/>
</dbReference>
<evidence type="ECO:0000313" key="1">
    <source>
        <dbReference type="EMBL" id="TWH93789.1"/>
    </source>
</evidence>